<evidence type="ECO:0000259" key="8">
    <source>
        <dbReference type="Pfam" id="PF23383"/>
    </source>
</evidence>
<accession>A0A2A2JFU0</accession>
<dbReference type="PANTHER" id="PTHR15722:SF7">
    <property type="entry name" value="INTRAFLAGELLAR TRANSPORT PROTEIN 140 HOMOLOG"/>
    <property type="match status" value="1"/>
</dbReference>
<dbReference type="InterPro" id="IPR015943">
    <property type="entry name" value="WD40/YVTN_repeat-like_dom_sf"/>
</dbReference>
<evidence type="ECO:0000313" key="9">
    <source>
        <dbReference type="EMBL" id="PAV60382.1"/>
    </source>
</evidence>
<evidence type="ECO:0000256" key="4">
    <source>
        <dbReference type="ARBA" id="ARBA00023069"/>
    </source>
</evidence>
<dbReference type="SUPFAM" id="SSF50978">
    <property type="entry name" value="WD40 repeat-like"/>
    <property type="match status" value="1"/>
</dbReference>
<keyword evidence="4" id="KW-0969">Cilium</keyword>
<dbReference type="GO" id="GO:0035721">
    <property type="term" value="P:intraciliary retrograde transport"/>
    <property type="evidence" value="ECO:0007669"/>
    <property type="project" value="TreeGrafter"/>
</dbReference>
<dbReference type="GO" id="GO:0030991">
    <property type="term" value="C:intraciliary transport particle A"/>
    <property type="evidence" value="ECO:0007669"/>
    <property type="project" value="TreeGrafter"/>
</dbReference>
<comment type="subcellular location">
    <subcellularLocation>
        <location evidence="1">Cell projection</location>
        <location evidence="1">Cilium</location>
    </subcellularLocation>
</comment>
<feature type="domain" description="IFT140 first beta-propeller" evidence="8">
    <location>
        <begin position="163"/>
        <end position="554"/>
    </location>
</feature>
<evidence type="ECO:0000256" key="3">
    <source>
        <dbReference type="ARBA" id="ARBA00022737"/>
    </source>
</evidence>
<dbReference type="InterPro" id="IPR056154">
    <property type="entry name" value="Beta-prop_IFT140_1st"/>
</dbReference>
<sequence length="570" mass="64461">MSDKEDESSSDGSSDSLESEETIQEHQSEDILDEQSIKTYSASNSSRSITSTSRPSSKQYQEQITERMTEPRAASSGPVPIDEPPSTFEKPMLFAMATSNSRTTSPNPNVIATNGSSEARIHTSSTRPVSSKSASSRTIMVNPSVNTIKADGSANEKETQLHSNDQIRDLWSWSPNSRIMAVIKQENDIDILVFMSPSDEKCPSLKRFRNNRITAMSFHESDDFIVIGWSDGLIELLDFDGIDNCSTIQNEYNDEINKIDHSISFIEWSHDGKLLFTAEKGGIVKLWNLEVDESQYKDKYTTKLFKEFDVKSALTATAKRTYRLKSDEKFVRPKSSFVPNISDVFCWRKQQRRPARSIGTSDTKIEFTEFLVALQKNDGAEIIGVDESGEMQIRDRYNGDVNFMKWLTRFNATLVVNSSKAECIIKKFDSDTPVEKFMFYFVNTQKLVIRNMLITNVANSIRINSLLADKLECYMLEHEQGFDADDQILCFDYSYQFDMLVCGCKSGKLAVFLSDDVNVITDWKLQPAIVLGECTTPITKIEFSPNENYIAVHFGKRIDFVNVGAFLPSD</sequence>
<keyword evidence="5" id="KW-0966">Cell projection</keyword>
<comment type="caution">
    <text evidence="9">The sequence shown here is derived from an EMBL/GenBank/DDBJ whole genome shotgun (WGS) entry which is preliminary data.</text>
</comment>
<name>A0A2A2JFU0_9BILA</name>
<dbReference type="InterPro" id="IPR036322">
    <property type="entry name" value="WD40_repeat_dom_sf"/>
</dbReference>
<dbReference type="PROSITE" id="PS50082">
    <property type="entry name" value="WD_REPEATS_2"/>
    <property type="match status" value="1"/>
</dbReference>
<evidence type="ECO:0000256" key="1">
    <source>
        <dbReference type="ARBA" id="ARBA00004138"/>
    </source>
</evidence>
<feature type="compositionally biased region" description="Low complexity" evidence="7">
    <location>
        <begin position="41"/>
        <end position="57"/>
    </location>
</feature>
<dbReference type="Pfam" id="PF23383">
    <property type="entry name" value="Beta-prop_IFT140_1st"/>
    <property type="match status" value="1"/>
</dbReference>
<keyword evidence="3" id="KW-0677">Repeat</keyword>
<dbReference type="PANTHER" id="PTHR15722">
    <property type="entry name" value="IFT140/172-RELATED"/>
    <property type="match status" value="1"/>
</dbReference>
<evidence type="ECO:0000256" key="7">
    <source>
        <dbReference type="SAM" id="MobiDB-lite"/>
    </source>
</evidence>
<evidence type="ECO:0000313" key="10">
    <source>
        <dbReference type="Proteomes" id="UP000218231"/>
    </source>
</evidence>
<proteinExistence type="predicted"/>
<dbReference type="EMBL" id="LIAE01010469">
    <property type="protein sequence ID" value="PAV60382.1"/>
    <property type="molecule type" value="Genomic_DNA"/>
</dbReference>
<dbReference type="GO" id="GO:0036064">
    <property type="term" value="C:ciliary basal body"/>
    <property type="evidence" value="ECO:0007669"/>
    <property type="project" value="TreeGrafter"/>
</dbReference>
<reference evidence="9 10" key="1">
    <citation type="journal article" date="2017" name="Curr. Biol.">
        <title>Genome architecture and evolution of a unichromosomal asexual nematode.</title>
        <authorList>
            <person name="Fradin H."/>
            <person name="Zegar C."/>
            <person name="Gutwein M."/>
            <person name="Lucas J."/>
            <person name="Kovtun M."/>
            <person name="Corcoran D."/>
            <person name="Baugh L.R."/>
            <person name="Kiontke K."/>
            <person name="Gunsalus K."/>
            <person name="Fitch D.H."/>
            <person name="Piano F."/>
        </authorList>
    </citation>
    <scope>NUCLEOTIDE SEQUENCE [LARGE SCALE GENOMIC DNA]</scope>
    <source>
        <strain evidence="9">PF1309</strain>
    </source>
</reference>
<evidence type="ECO:0000256" key="5">
    <source>
        <dbReference type="ARBA" id="ARBA00023273"/>
    </source>
</evidence>
<dbReference type="Gene3D" id="2.130.10.10">
    <property type="entry name" value="YVTN repeat-like/Quinoprotein amine dehydrogenase"/>
    <property type="match status" value="1"/>
</dbReference>
<keyword evidence="10" id="KW-1185">Reference proteome</keyword>
<organism evidence="9 10">
    <name type="scientific">Diploscapter pachys</name>
    <dbReference type="NCBI Taxonomy" id="2018661"/>
    <lineage>
        <taxon>Eukaryota</taxon>
        <taxon>Metazoa</taxon>
        <taxon>Ecdysozoa</taxon>
        <taxon>Nematoda</taxon>
        <taxon>Chromadorea</taxon>
        <taxon>Rhabditida</taxon>
        <taxon>Rhabditina</taxon>
        <taxon>Rhabditomorpha</taxon>
        <taxon>Rhabditoidea</taxon>
        <taxon>Rhabditidae</taxon>
        <taxon>Diploscapter</taxon>
    </lineage>
</organism>
<feature type="region of interest" description="Disordered" evidence="7">
    <location>
        <begin position="1"/>
        <end position="87"/>
    </location>
</feature>
<dbReference type="GO" id="GO:0005930">
    <property type="term" value="C:axoneme"/>
    <property type="evidence" value="ECO:0007669"/>
    <property type="project" value="TreeGrafter"/>
</dbReference>
<dbReference type="Proteomes" id="UP000218231">
    <property type="component" value="Unassembled WGS sequence"/>
</dbReference>
<protein>
    <recommendedName>
        <fullName evidence="8">IFT140 first beta-propeller domain-containing protein</fullName>
    </recommendedName>
</protein>
<dbReference type="SMART" id="SM00320">
    <property type="entry name" value="WD40"/>
    <property type="match status" value="3"/>
</dbReference>
<evidence type="ECO:0000256" key="6">
    <source>
        <dbReference type="PROSITE-ProRule" id="PRU00221"/>
    </source>
</evidence>
<dbReference type="InterPro" id="IPR001680">
    <property type="entry name" value="WD40_rpt"/>
</dbReference>
<keyword evidence="2 6" id="KW-0853">WD repeat</keyword>
<evidence type="ECO:0000256" key="2">
    <source>
        <dbReference type="ARBA" id="ARBA00022574"/>
    </source>
</evidence>
<dbReference type="AlphaFoldDB" id="A0A2A2JFU0"/>
<feature type="repeat" description="WD" evidence="6">
    <location>
        <begin position="256"/>
        <end position="297"/>
    </location>
</feature>
<gene>
    <name evidence="9" type="ORF">WR25_23568</name>
</gene>